<protein>
    <recommendedName>
        <fullName evidence="3 9">Gluconokinase</fullName>
        <ecNumber evidence="3 9">2.7.1.12</ecNumber>
    </recommendedName>
</protein>
<keyword evidence="5 9" id="KW-0547">Nucleotide-binding</keyword>
<dbReference type="Gene3D" id="3.40.50.300">
    <property type="entry name" value="P-loop containing nucleotide triphosphate hydrolases"/>
    <property type="match status" value="1"/>
</dbReference>
<evidence type="ECO:0000256" key="3">
    <source>
        <dbReference type="ARBA" id="ARBA00012054"/>
    </source>
</evidence>
<keyword evidence="6 9" id="KW-0418">Kinase</keyword>
<evidence type="ECO:0000313" key="10">
    <source>
        <dbReference type="EMBL" id="TQV70976.1"/>
    </source>
</evidence>
<keyword evidence="7 9" id="KW-0067">ATP-binding</keyword>
<dbReference type="InterPro" id="IPR006001">
    <property type="entry name" value="Therm_gnt_kin"/>
</dbReference>
<dbReference type="GO" id="GO:0046316">
    <property type="term" value="F:gluconokinase activity"/>
    <property type="evidence" value="ECO:0007669"/>
    <property type="project" value="UniProtKB-EC"/>
</dbReference>
<dbReference type="OrthoDB" id="9795716at2"/>
<comment type="similarity">
    <text evidence="2 9">Belongs to the gluconokinase GntK/GntV family.</text>
</comment>
<dbReference type="GO" id="GO:0005524">
    <property type="term" value="F:ATP binding"/>
    <property type="evidence" value="ECO:0007669"/>
    <property type="project" value="UniProtKB-KW"/>
</dbReference>
<reference evidence="10 11" key="1">
    <citation type="submission" date="2019-06" db="EMBL/GenBank/DDBJ databases">
        <title>Draft genome of Aliikangiella marina GYP-15.</title>
        <authorList>
            <person name="Wang G."/>
        </authorList>
    </citation>
    <scope>NUCLEOTIDE SEQUENCE [LARGE SCALE GENOMIC DNA]</scope>
    <source>
        <strain evidence="10 11">GYP-15</strain>
    </source>
</reference>
<keyword evidence="4 9" id="KW-0808">Transferase</keyword>
<gene>
    <name evidence="10" type="ORF">FLL45_21860</name>
</gene>
<keyword evidence="11" id="KW-1185">Reference proteome</keyword>
<dbReference type="Proteomes" id="UP000317839">
    <property type="component" value="Unassembled WGS sequence"/>
</dbReference>
<evidence type="ECO:0000256" key="4">
    <source>
        <dbReference type="ARBA" id="ARBA00022679"/>
    </source>
</evidence>
<sequence>MKDSRLIVVMGVSGSGKTSLAQAIANTLNWSFVEADDFHSEVNKQKMAKGIALNDADRLPWINMICRELFLKADSGSNCVLSFSGLKSTHRQMLRELNAIVAFLYIDLSQAVIASRLNQRENHFFNPKLLDSQFKAMEDPSNEADIIRLTDDLELNDLLALSFKQLKQSEFIQ</sequence>
<comment type="pathway">
    <text evidence="1">Carbohydrate acid metabolism.</text>
</comment>
<evidence type="ECO:0000313" key="11">
    <source>
        <dbReference type="Proteomes" id="UP000317839"/>
    </source>
</evidence>
<evidence type="ECO:0000256" key="5">
    <source>
        <dbReference type="ARBA" id="ARBA00022741"/>
    </source>
</evidence>
<organism evidence="10 11">
    <name type="scientific">Aliikangiella marina</name>
    <dbReference type="NCBI Taxonomy" id="1712262"/>
    <lineage>
        <taxon>Bacteria</taxon>
        <taxon>Pseudomonadati</taxon>
        <taxon>Pseudomonadota</taxon>
        <taxon>Gammaproteobacteria</taxon>
        <taxon>Oceanospirillales</taxon>
        <taxon>Pleioneaceae</taxon>
        <taxon>Aliikangiella</taxon>
    </lineage>
</organism>
<dbReference type="NCBIfam" id="TIGR01313">
    <property type="entry name" value="therm_gnt_kin"/>
    <property type="match status" value="1"/>
</dbReference>
<dbReference type="CDD" id="cd02021">
    <property type="entry name" value="GntK"/>
    <property type="match status" value="1"/>
</dbReference>
<dbReference type="GO" id="GO:0005737">
    <property type="term" value="C:cytoplasm"/>
    <property type="evidence" value="ECO:0007669"/>
    <property type="project" value="TreeGrafter"/>
</dbReference>
<evidence type="ECO:0000256" key="1">
    <source>
        <dbReference type="ARBA" id="ARBA00004761"/>
    </source>
</evidence>
<evidence type="ECO:0000256" key="2">
    <source>
        <dbReference type="ARBA" id="ARBA00008420"/>
    </source>
</evidence>
<dbReference type="EMBL" id="VIKR01000007">
    <property type="protein sequence ID" value="TQV70976.1"/>
    <property type="molecule type" value="Genomic_DNA"/>
</dbReference>
<proteinExistence type="inferred from homology"/>
<dbReference type="GO" id="GO:0005975">
    <property type="term" value="P:carbohydrate metabolic process"/>
    <property type="evidence" value="ECO:0007669"/>
    <property type="project" value="InterPro"/>
</dbReference>
<dbReference type="EC" id="2.7.1.12" evidence="3 9"/>
<evidence type="ECO:0000256" key="8">
    <source>
        <dbReference type="ARBA" id="ARBA00048090"/>
    </source>
</evidence>
<dbReference type="RefSeq" id="WP_142944193.1">
    <property type="nucleotide sequence ID" value="NZ_VIKR01000007.1"/>
</dbReference>
<dbReference type="PANTHER" id="PTHR43442">
    <property type="entry name" value="GLUCONOKINASE-RELATED"/>
    <property type="match status" value="1"/>
</dbReference>
<dbReference type="AlphaFoldDB" id="A0A545T177"/>
<comment type="catalytic activity">
    <reaction evidence="8 9">
        <text>D-gluconate + ATP = 6-phospho-D-gluconate + ADP + H(+)</text>
        <dbReference type="Rhea" id="RHEA:19433"/>
        <dbReference type="ChEBI" id="CHEBI:15378"/>
        <dbReference type="ChEBI" id="CHEBI:18391"/>
        <dbReference type="ChEBI" id="CHEBI:30616"/>
        <dbReference type="ChEBI" id="CHEBI:58759"/>
        <dbReference type="ChEBI" id="CHEBI:456216"/>
        <dbReference type="EC" id="2.7.1.12"/>
    </reaction>
</comment>
<accession>A0A545T177</accession>
<evidence type="ECO:0000256" key="9">
    <source>
        <dbReference type="RuleBase" id="RU363066"/>
    </source>
</evidence>
<evidence type="ECO:0000256" key="7">
    <source>
        <dbReference type="ARBA" id="ARBA00022840"/>
    </source>
</evidence>
<dbReference type="PANTHER" id="PTHR43442:SF3">
    <property type="entry name" value="GLUCONOKINASE-RELATED"/>
    <property type="match status" value="1"/>
</dbReference>
<comment type="caution">
    <text evidence="10">The sequence shown here is derived from an EMBL/GenBank/DDBJ whole genome shotgun (WGS) entry which is preliminary data.</text>
</comment>
<name>A0A545T177_9GAMM</name>
<evidence type="ECO:0000256" key="6">
    <source>
        <dbReference type="ARBA" id="ARBA00022777"/>
    </source>
</evidence>
<dbReference type="InterPro" id="IPR027417">
    <property type="entry name" value="P-loop_NTPase"/>
</dbReference>
<dbReference type="Pfam" id="PF13671">
    <property type="entry name" value="AAA_33"/>
    <property type="match status" value="1"/>
</dbReference>
<dbReference type="SUPFAM" id="SSF52540">
    <property type="entry name" value="P-loop containing nucleoside triphosphate hydrolases"/>
    <property type="match status" value="1"/>
</dbReference>